<dbReference type="PIRSF" id="PIRSF002590">
    <property type="entry name" value="HSP9/HSP12_fun"/>
    <property type="match status" value="1"/>
</dbReference>
<reference evidence="2 3" key="1">
    <citation type="journal article" date="2018" name="Nat. Ecol. Evol.">
        <title>Pezizomycetes genomes reveal the molecular basis of ectomycorrhizal truffle lifestyle.</title>
        <authorList>
            <person name="Murat C."/>
            <person name="Payen T."/>
            <person name="Noel B."/>
            <person name="Kuo A."/>
            <person name="Morin E."/>
            <person name="Chen J."/>
            <person name="Kohler A."/>
            <person name="Krizsan K."/>
            <person name="Balestrini R."/>
            <person name="Da Silva C."/>
            <person name="Montanini B."/>
            <person name="Hainaut M."/>
            <person name="Levati E."/>
            <person name="Barry K.W."/>
            <person name="Belfiori B."/>
            <person name="Cichocki N."/>
            <person name="Clum A."/>
            <person name="Dockter R.B."/>
            <person name="Fauchery L."/>
            <person name="Guy J."/>
            <person name="Iotti M."/>
            <person name="Le Tacon F."/>
            <person name="Lindquist E.A."/>
            <person name="Lipzen A."/>
            <person name="Malagnac F."/>
            <person name="Mello A."/>
            <person name="Molinier V."/>
            <person name="Miyauchi S."/>
            <person name="Poulain J."/>
            <person name="Riccioni C."/>
            <person name="Rubini A."/>
            <person name="Sitrit Y."/>
            <person name="Splivallo R."/>
            <person name="Traeger S."/>
            <person name="Wang M."/>
            <person name="Zifcakova L."/>
            <person name="Wipf D."/>
            <person name="Zambonelli A."/>
            <person name="Paolocci F."/>
            <person name="Nowrousian M."/>
            <person name="Ottonello S."/>
            <person name="Baldrian P."/>
            <person name="Spatafora J.W."/>
            <person name="Henrissat B."/>
            <person name="Nagy L.G."/>
            <person name="Aury J.M."/>
            <person name="Wincker P."/>
            <person name="Grigoriev I.V."/>
            <person name="Bonfante P."/>
            <person name="Martin F.M."/>
        </authorList>
    </citation>
    <scope>NUCLEOTIDE SEQUENCE [LARGE SCALE GENOMIC DNA]</scope>
    <source>
        <strain evidence="2 3">CCBAS932</strain>
    </source>
</reference>
<keyword evidence="2" id="KW-0346">Stress response</keyword>
<sequence length="85" mass="9352">MSDLGRKDFSTKAKEELTPDHSKSAAQRVKEGITDTTDRAAAGVNPDSNKSTTQEAFDKTRREKDHQTNDGPIDKVKNALGLDKH</sequence>
<keyword evidence="3" id="KW-1185">Reference proteome</keyword>
<dbReference type="EMBL" id="ML119116">
    <property type="protein sequence ID" value="RPB14777.1"/>
    <property type="molecule type" value="Genomic_DNA"/>
</dbReference>
<dbReference type="Gene3D" id="6.10.250.2440">
    <property type="match status" value="2"/>
</dbReference>
<dbReference type="FunCoup" id="A0A3N4KW65">
    <property type="interactions" value="89"/>
</dbReference>
<gene>
    <name evidence="2" type="ORF">P167DRAFT_519550</name>
</gene>
<dbReference type="OrthoDB" id="2348401at2759"/>
<proteinExistence type="predicted"/>
<name>A0A3N4KW65_9PEZI</name>
<dbReference type="Proteomes" id="UP000277580">
    <property type="component" value="Unassembled WGS sequence"/>
</dbReference>
<feature type="compositionally biased region" description="Basic and acidic residues" evidence="1">
    <location>
        <begin position="1"/>
        <end position="38"/>
    </location>
</feature>
<organism evidence="2 3">
    <name type="scientific">Morchella conica CCBAS932</name>
    <dbReference type="NCBI Taxonomy" id="1392247"/>
    <lineage>
        <taxon>Eukaryota</taxon>
        <taxon>Fungi</taxon>
        <taxon>Dikarya</taxon>
        <taxon>Ascomycota</taxon>
        <taxon>Pezizomycotina</taxon>
        <taxon>Pezizomycetes</taxon>
        <taxon>Pezizales</taxon>
        <taxon>Morchellaceae</taxon>
        <taxon>Morchella</taxon>
    </lineage>
</organism>
<evidence type="ECO:0000256" key="1">
    <source>
        <dbReference type="SAM" id="MobiDB-lite"/>
    </source>
</evidence>
<dbReference type="Pfam" id="PF04119">
    <property type="entry name" value="HSP9_HSP12"/>
    <property type="match status" value="1"/>
</dbReference>
<dbReference type="InterPro" id="IPR007250">
    <property type="entry name" value="HSP9_HSP12"/>
</dbReference>
<dbReference type="InParanoid" id="A0A3N4KW65"/>
<evidence type="ECO:0000313" key="2">
    <source>
        <dbReference type="EMBL" id="RPB14777.1"/>
    </source>
</evidence>
<feature type="compositionally biased region" description="Basic and acidic residues" evidence="1">
    <location>
        <begin position="56"/>
        <end position="85"/>
    </location>
</feature>
<dbReference type="AlphaFoldDB" id="A0A3N4KW65"/>
<feature type="compositionally biased region" description="Polar residues" evidence="1">
    <location>
        <begin position="46"/>
        <end position="55"/>
    </location>
</feature>
<dbReference type="STRING" id="1392247.A0A3N4KW65"/>
<feature type="region of interest" description="Disordered" evidence="1">
    <location>
        <begin position="1"/>
        <end position="85"/>
    </location>
</feature>
<protein>
    <submittedName>
        <fullName evidence="2">Putative chaperone/heat shock protein Hsp12</fullName>
    </submittedName>
</protein>
<accession>A0A3N4KW65</accession>
<evidence type="ECO:0000313" key="3">
    <source>
        <dbReference type="Proteomes" id="UP000277580"/>
    </source>
</evidence>